<organism evidence="3">
    <name type="scientific">uncultured Thiotrichaceae bacterium</name>
    <dbReference type="NCBI Taxonomy" id="298394"/>
    <lineage>
        <taxon>Bacteria</taxon>
        <taxon>Pseudomonadati</taxon>
        <taxon>Pseudomonadota</taxon>
        <taxon>Gammaproteobacteria</taxon>
        <taxon>Thiotrichales</taxon>
        <taxon>Thiotrichaceae</taxon>
        <taxon>environmental samples</taxon>
    </lineage>
</organism>
<reference evidence="3" key="1">
    <citation type="submission" date="2020-01" db="EMBL/GenBank/DDBJ databases">
        <authorList>
            <person name="Meier V. D."/>
            <person name="Meier V D."/>
        </authorList>
    </citation>
    <scope>NUCLEOTIDE SEQUENCE</scope>
    <source>
        <strain evidence="3">HLG_WM_MAG_09</strain>
    </source>
</reference>
<dbReference type="Pfam" id="PF09832">
    <property type="entry name" value="DUF2059"/>
    <property type="match status" value="1"/>
</dbReference>
<evidence type="ECO:0000259" key="2">
    <source>
        <dbReference type="Pfam" id="PF09832"/>
    </source>
</evidence>
<proteinExistence type="predicted"/>
<accession>A0A6S6TAI9</accession>
<dbReference type="AlphaFoldDB" id="A0A6S6TAI9"/>
<feature type="chain" id="PRO_5027674063" description="DUF2059 domain-containing protein" evidence="1">
    <location>
        <begin position="21"/>
        <end position="142"/>
    </location>
</feature>
<protein>
    <recommendedName>
        <fullName evidence="2">DUF2059 domain-containing protein</fullName>
    </recommendedName>
</protein>
<feature type="domain" description="DUF2059" evidence="2">
    <location>
        <begin position="82"/>
        <end position="131"/>
    </location>
</feature>
<keyword evidence="1" id="KW-0732">Signal</keyword>
<feature type="signal peptide" evidence="1">
    <location>
        <begin position="1"/>
        <end position="20"/>
    </location>
</feature>
<dbReference type="InterPro" id="IPR018637">
    <property type="entry name" value="DUF2059"/>
</dbReference>
<sequence length="142" mass="16346">MIKTLLLVFSLLLLHSNTFAQNELENTLENRKIQAERYLQVNSAQDIFQDISARTQSVLPENERTPFMELMTKHLDVRVLNETMNESLIKHFTAQEIAVLADFYSIPEAKSAMSKMGVYMADVIPVVQLEMFKAQQKAMQNH</sequence>
<evidence type="ECO:0000256" key="1">
    <source>
        <dbReference type="SAM" id="SignalP"/>
    </source>
</evidence>
<dbReference type="EMBL" id="CACVAT010000257">
    <property type="protein sequence ID" value="CAA6816304.1"/>
    <property type="molecule type" value="Genomic_DNA"/>
</dbReference>
<gene>
    <name evidence="3" type="ORF">HELGO_WM14139</name>
</gene>
<name>A0A6S6TAI9_9GAMM</name>
<evidence type="ECO:0000313" key="3">
    <source>
        <dbReference type="EMBL" id="CAA6816304.1"/>
    </source>
</evidence>